<accession>A0A409VS78</accession>
<evidence type="ECO:0000313" key="1">
    <source>
        <dbReference type="EMBL" id="PPQ69135.1"/>
    </source>
</evidence>
<gene>
    <name evidence="1" type="ORF">CVT26_003583</name>
</gene>
<reference evidence="1 2" key="1">
    <citation type="journal article" date="2018" name="Evol. Lett.">
        <title>Horizontal gene cluster transfer increased hallucinogenic mushroom diversity.</title>
        <authorList>
            <person name="Reynolds H.T."/>
            <person name="Vijayakumar V."/>
            <person name="Gluck-Thaler E."/>
            <person name="Korotkin H.B."/>
            <person name="Matheny P.B."/>
            <person name="Slot J.C."/>
        </authorList>
    </citation>
    <scope>NUCLEOTIDE SEQUENCE [LARGE SCALE GENOMIC DNA]</scope>
    <source>
        <strain evidence="1 2">SRW20</strain>
    </source>
</reference>
<proteinExistence type="predicted"/>
<comment type="caution">
    <text evidence="1">The sequence shown here is derived from an EMBL/GenBank/DDBJ whole genome shotgun (WGS) entry which is preliminary data.</text>
</comment>
<keyword evidence="2" id="KW-1185">Reference proteome</keyword>
<organism evidence="1 2">
    <name type="scientific">Gymnopilus dilepis</name>
    <dbReference type="NCBI Taxonomy" id="231916"/>
    <lineage>
        <taxon>Eukaryota</taxon>
        <taxon>Fungi</taxon>
        <taxon>Dikarya</taxon>
        <taxon>Basidiomycota</taxon>
        <taxon>Agaricomycotina</taxon>
        <taxon>Agaricomycetes</taxon>
        <taxon>Agaricomycetidae</taxon>
        <taxon>Agaricales</taxon>
        <taxon>Agaricineae</taxon>
        <taxon>Hymenogastraceae</taxon>
        <taxon>Gymnopilus</taxon>
    </lineage>
</organism>
<name>A0A409VS78_9AGAR</name>
<dbReference type="AlphaFoldDB" id="A0A409VS78"/>
<protein>
    <submittedName>
        <fullName evidence="1">Uncharacterized protein</fullName>
    </submittedName>
</protein>
<dbReference type="OrthoDB" id="2964870at2759"/>
<evidence type="ECO:0000313" key="2">
    <source>
        <dbReference type="Proteomes" id="UP000284706"/>
    </source>
</evidence>
<dbReference type="EMBL" id="NHYE01005580">
    <property type="protein sequence ID" value="PPQ69135.1"/>
    <property type="molecule type" value="Genomic_DNA"/>
</dbReference>
<dbReference type="InParanoid" id="A0A409VS78"/>
<sequence>MEYADGLFFQTGLAIPTIRIEAPSLAMVFTDGPALGSDLDGFLFYNSVASLGDASYILSEEQDPQDLSYYAKVQFFYTSSISPNPYAVFLARDNHRIIDTLLGNSSQNGSGLWTKLDIGCSTAVMEKKSYSTAVTITARSIRRQATFQANNHFSAAEFSIQGNLAFGTLAKVSEGTTAASCLDDRIYFSPQNSVDFRAFFMHVVYIVGIAKRSIKTIFHHLNSAPSLRAMADLFDGLKQQYTEMKFAEALLFRSRDGTRRSLRVEADTIGLEFTDNVYLGVVEIPPRPPFGRDPEGFLFYNDLQNFTSGGNTTYQVTQEKNPADNTDCLRVKFYHGAVVYAQVLRHSSSIESMLISDRN</sequence>
<dbReference type="Proteomes" id="UP000284706">
    <property type="component" value="Unassembled WGS sequence"/>
</dbReference>